<dbReference type="PANTHER" id="PTHR30327">
    <property type="entry name" value="UNCHARACTERIZED PROTEIN YQGE"/>
    <property type="match status" value="1"/>
</dbReference>
<evidence type="ECO:0000313" key="3">
    <source>
        <dbReference type="Proteomes" id="UP000216533"/>
    </source>
</evidence>
<evidence type="ECO:0000256" key="1">
    <source>
        <dbReference type="ARBA" id="ARBA00009600"/>
    </source>
</evidence>
<organism evidence="2 3">
    <name type="scientific">Parenemella sanctibonifatiensis</name>
    <dbReference type="NCBI Taxonomy" id="2016505"/>
    <lineage>
        <taxon>Bacteria</taxon>
        <taxon>Bacillati</taxon>
        <taxon>Actinomycetota</taxon>
        <taxon>Actinomycetes</taxon>
        <taxon>Propionibacteriales</taxon>
        <taxon>Propionibacteriaceae</taxon>
        <taxon>Parenemella</taxon>
    </lineage>
</organism>
<dbReference type="PANTHER" id="PTHR30327:SF1">
    <property type="entry name" value="UPF0301 PROTEIN YQGE"/>
    <property type="match status" value="1"/>
</dbReference>
<dbReference type="GO" id="GO:0005829">
    <property type="term" value="C:cytosol"/>
    <property type="evidence" value="ECO:0007669"/>
    <property type="project" value="TreeGrafter"/>
</dbReference>
<accession>A0A255E7S9</accession>
<evidence type="ECO:0000313" key="2">
    <source>
        <dbReference type="EMBL" id="OYN85442.1"/>
    </source>
</evidence>
<name>A0A255E7S9_9ACTN</name>
<dbReference type="AlphaFoldDB" id="A0A255E7S9"/>
<comment type="similarity">
    <text evidence="1">Belongs to the UPF0301 (AlgH) family.</text>
</comment>
<dbReference type="Pfam" id="PF02622">
    <property type="entry name" value="DUF179"/>
    <property type="match status" value="1"/>
</dbReference>
<sequence length="186" mass="19997">MSSTPVLPGRLLVATTELSSGYFKRGVVLMLDHDDSGSLGVVINRISALPLQTVLPDWAATVGPPGFMFDGGPVSTTGAICLARLTGEDEPPGWRRVYGEVGLLHLDTPVELVDGAFERLRVFAGYAGWGAGQLEDELAADKWAVVSGTSQDPFTDDPDGLWRAVLRRQRNVLAMMATWTEDPGQN</sequence>
<dbReference type="InterPro" id="IPR003774">
    <property type="entry name" value="AlgH-like"/>
</dbReference>
<dbReference type="EMBL" id="NMVI01000025">
    <property type="protein sequence ID" value="OYN85442.1"/>
    <property type="molecule type" value="Genomic_DNA"/>
</dbReference>
<dbReference type="SUPFAM" id="SSF143456">
    <property type="entry name" value="VC0467-like"/>
    <property type="match status" value="1"/>
</dbReference>
<dbReference type="Gene3D" id="3.40.1740.10">
    <property type="entry name" value="VC0467-like"/>
    <property type="match status" value="1"/>
</dbReference>
<protein>
    <submittedName>
        <fullName evidence="2">Uncharacterized protein</fullName>
    </submittedName>
</protein>
<reference evidence="2 3" key="1">
    <citation type="submission" date="2017-07" db="EMBL/GenBank/DDBJ databases">
        <title>Draft whole genome sequences of clinical Proprionibacteriaceae strains.</title>
        <authorList>
            <person name="Bernier A.-M."/>
            <person name="Bernard K."/>
            <person name="Domingo M.-C."/>
        </authorList>
    </citation>
    <scope>NUCLEOTIDE SEQUENCE [LARGE SCALE GENOMIC DNA]</scope>
    <source>
        <strain evidence="2 3">NML 160184</strain>
    </source>
</reference>
<dbReference type="NCBIfam" id="NF001270">
    <property type="entry name" value="PRK00228.2-2"/>
    <property type="match status" value="1"/>
</dbReference>
<dbReference type="Proteomes" id="UP000216533">
    <property type="component" value="Unassembled WGS sequence"/>
</dbReference>
<comment type="caution">
    <text evidence="2">The sequence shown here is derived from an EMBL/GenBank/DDBJ whole genome shotgun (WGS) entry which is preliminary data.</text>
</comment>
<gene>
    <name evidence="2" type="ORF">CGZ92_11435</name>
</gene>
<proteinExistence type="inferred from homology"/>